<name>A0AA86LUJ3_PRIMG</name>
<feature type="coiled-coil region" evidence="1">
    <location>
        <begin position="2"/>
        <end position="29"/>
    </location>
</feature>
<keyword evidence="2" id="KW-0472">Membrane</keyword>
<evidence type="ECO:0000256" key="1">
    <source>
        <dbReference type="SAM" id="Coils"/>
    </source>
</evidence>
<dbReference type="Proteomes" id="UP000253834">
    <property type="component" value="Chromosome"/>
</dbReference>
<dbReference type="EMBL" id="CP022674">
    <property type="protein sequence ID" value="AXI28541.1"/>
    <property type="molecule type" value="Genomic_DNA"/>
</dbReference>
<evidence type="ECO:0000256" key="2">
    <source>
        <dbReference type="SAM" id="Phobius"/>
    </source>
</evidence>
<keyword evidence="2" id="KW-1133">Transmembrane helix</keyword>
<dbReference type="AlphaFoldDB" id="A0AA86LUJ3"/>
<organism evidence="3 4">
    <name type="scientific">Priestia megaterium</name>
    <name type="common">Bacillus megaterium</name>
    <dbReference type="NCBI Taxonomy" id="1404"/>
    <lineage>
        <taxon>Bacteria</taxon>
        <taxon>Bacillati</taxon>
        <taxon>Bacillota</taxon>
        <taxon>Bacilli</taxon>
        <taxon>Bacillales</taxon>
        <taxon>Bacillaceae</taxon>
        <taxon>Priestia</taxon>
    </lineage>
</organism>
<keyword evidence="1" id="KW-0175">Coiled coil</keyword>
<keyword evidence="2" id="KW-0812">Transmembrane</keyword>
<proteinExistence type="predicted"/>
<gene>
    <name evidence="3" type="ORF">CIB87_05725</name>
</gene>
<evidence type="ECO:0000313" key="3">
    <source>
        <dbReference type="EMBL" id="AXI28541.1"/>
    </source>
</evidence>
<feature type="transmembrane region" description="Helical" evidence="2">
    <location>
        <begin position="35"/>
        <end position="64"/>
    </location>
</feature>
<protein>
    <submittedName>
        <fullName evidence="3">Uncharacterized protein</fullName>
    </submittedName>
</protein>
<dbReference type="RefSeq" id="WP_114894796.1">
    <property type="nucleotide sequence ID" value="NZ_CP022674.1"/>
</dbReference>
<evidence type="ECO:0000313" key="4">
    <source>
        <dbReference type="Proteomes" id="UP000253834"/>
    </source>
</evidence>
<reference evidence="3 4" key="1">
    <citation type="submission" date="2017-07" db="EMBL/GenBank/DDBJ databases">
        <title>Isolation and development of strain Bacillus megaterium SR7 for enhanced growth and metabolite production under supercritical carbon dioxide.</title>
        <authorList>
            <person name="Freedman A.J.E."/>
            <person name="Peet K.C."/>
            <person name="Boock J.T."/>
            <person name="Penn K."/>
            <person name="Prather K.L.J."/>
            <person name="Thompson J.R."/>
        </authorList>
    </citation>
    <scope>NUCLEOTIDE SEQUENCE [LARGE SCALE GENOMIC DNA]</scope>
    <source>
        <strain evidence="3 4">SR7</strain>
    </source>
</reference>
<sequence>MDINTEKRLDEIERKLDDLHNKINNQENRAKYKPIFTVVLILSAICIFFVLIGVVSFFTGYFFFLLTSQNYFWETFHYLN</sequence>
<accession>A0AA86LUJ3</accession>